<protein>
    <recommendedName>
        <fullName evidence="6">Serine/threonine-protein kinase PknK</fullName>
        <ecNumber evidence="6">2.7.11.1</ecNumber>
    </recommendedName>
    <alternativeName>
        <fullName evidence="6">Protein kinase K</fullName>
    </alternativeName>
</protein>
<feature type="domain" description="Protein kinase" evidence="8">
    <location>
        <begin position="26"/>
        <end position="283"/>
    </location>
</feature>
<proteinExistence type="inferred from homology"/>
<keyword evidence="2 6" id="KW-0808">Transferase</keyword>
<dbReference type="Gene3D" id="3.30.200.20">
    <property type="entry name" value="Phosphorylase Kinase, domain 1"/>
    <property type="match status" value="1"/>
</dbReference>
<dbReference type="InterPro" id="IPR027417">
    <property type="entry name" value="P-loop_NTPase"/>
</dbReference>
<keyword evidence="10" id="KW-1185">Reference proteome</keyword>
<dbReference type="CDD" id="cd14014">
    <property type="entry name" value="STKc_PknB_like"/>
    <property type="match status" value="1"/>
</dbReference>
<dbReference type="SUPFAM" id="SSF52540">
    <property type="entry name" value="P-loop containing nucleoside triphosphate hydrolases"/>
    <property type="match status" value="1"/>
</dbReference>
<dbReference type="GO" id="GO:0016301">
    <property type="term" value="F:kinase activity"/>
    <property type="evidence" value="ECO:0007669"/>
    <property type="project" value="UniProtKB-KW"/>
</dbReference>
<evidence type="ECO:0000256" key="3">
    <source>
        <dbReference type="ARBA" id="ARBA00022741"/>
    </source>
</evidence>
<dbReference type="PIRSF" id="PIRSF000574">
    <property type="entry name" value="Ser/Thr_PK_PknK_prd"/>
    <property type="match status" value="1"/>
</dbReference>
<keyword evidence="1 6" id="KW-0723">Serine/threonine-protein kinase</keyword>
<evidence type="ECO:0000256" key="7">
    <source>
        <dbReference type="PROSITE-ProRule" id="PRU10141"/>
    </source>
</evidence>
<dbReference type="SUPFAM" id="SSF56112">
    <property type="entry name" value="Protein kinase-like (PK-like)"/>
    <property type="match status" value="1"/>
</dbReference>
<keyword evidence="5 6" id="KW-0067">ATP-binding</keyword>
<dbReference type="Gene3D" id="1.10.510.10">
    <property type="entry name" value="Transferase(Phosphotransferase) domain 1"/>
    <property type="match status" value="1"/>
</dbReference>
<dbReference type="InterPro" id="IPR016236">
    <property type="entry name" value="Ser/Thr_kinase_PknK_prd"/>
</dbReference>
<dbReference type="InterPro" id="IPR011009">
    <property type="entry name" value="Kinase-like_dom_sf"/>
</dbReference>
<dbReference type="InterPro" id="IPR059106">
    <property type="entry name" value="WHD_MalT"/>
</dbReference>
<evidence type="ECO:0000256" key="2">
    <source>
        <dbReference type="ARBA" id="ARBA00022679"/>
    </source>
</evidence>
<evidence type="ECO:0000256" key="4">
    <source>
        <dbReference type="ARBA" id="ARBA00022777"/>
    </source>
</evidence>
<dbReference type="EMBL" id="CP109441">
    <property type="protein sequence ID" value="WUV43027.1"/>
    <property type="molecule type" value="Genomic_DNA"/>
</dbReference>
<evidence type="ECO:0000256" key="6">
    <source>
        <dbReference type="PIRNR" id="PIRNR000574"/>
    </source>
</evidence>
<name>A0ABZ1YM93_9NOCA</name>
<organism evidence="9 10">
    <name type="scientific">Nocardia vinacea</name>
    <dbReference type="NCBI Taxonomy" id="96468"/>
    <lineage>
        <taxon>Bacteria</taxon>
        <taxon>Bacillati</taxon>
        <taxon>Actinomycetota</taxon>
        <taxon>Actinomycetes</taxon>
        <taxon>Mycobacteriales</taxon>
        <taxon>Nocardiaceae</taxon>
        <taxon>Nocardia</taxon>
    </lineage>
</organism>
<keyword evidence="3 6" id="KW-0547">Nucleotide-binding</keyword>
<accession>A0ABZ1YM93</accession>
<feature type="binding site" evidence="7">
    <location>
        <position position="55"/>
    </location>
    <ligand>
        <name>ATP</name>
        <dbReference type="ChEBI" id="CHEBI:30616"/>
    </ligand>
</feature>
<gene>
    <name evidence="9" type="ORF">OG563_27775</name>
</gene>
<comment type="catalytic activity">
    <reaction evidence="6">
        <text>L-threonyl-[protein] + ATP = O-phospho-L-threonyl-[protein] + ADP + H(+)</text>
        <dbReference type="Rhea" id="RHEA:46608"/>
        <dbReference type="Rhea" id="RHEA-COMP:11060"/>
        <dbReference type="Rhea" id="RHEA-COMP:11605"/>
        <dbReference type="ChEBI" id="CHEBI:15378"/>
        <dbReference type="ChEBI" id="CHEBI:30013"/>
        <dbReference type="ChEBI" id="CHEBI:30616"/>
        <dbReference type="ChEBI" id="CHEBI:61977"/>
        <dbReference type="ChEBI" id="CHEBI:456216"/>
        <dbReference type="EC" id="2.7.11.1"/>
    </reaction>
</comment>
<dbReference type="Pfam" id="PF13191">
    <property type="entry name" value="AAA_16"/>
    <property type="match status" value="1"/>
</dbReference>
<dbReference type="InterPro" id="IPR000719">
    <property type="entry name" value="Prot_kinase_dom"/>
</dbReference>
<comment type="similarity">
    <text evidence="6">Belongs to the protein kinase superfamily.</text>
</comment>
<dbReference type="Pfam" id="PF25873">
    <property type="entry name" value="WHD_MalT"/>
    <property type="match status" value="1"/>
</dbReference>
<dbReference type="PROSITE" id="PS50011">
    <property type="entry name" value="PROTEIN_KINASE_DOM"/>
    <property type="match status" value="1"/>
</dbReference>
<dbReference type="Proteomes" id="UP001432062">
    <property type="component" value="Chromosome"/>
</dbReference>
<keyword evidence="4 6" id="KW-0418">Kinase</keyword>
<dbReference type="RefSeq" id="WP_329405606.1">
    <property type="nucleotide sequence ID" value="NZ_CP109441.1"/>
</dbReference>
<reference evidence="9" key="1">
    <citation type="submission" date="2022-10" db="EMBL/GenBank/DDBJ databases">
        <title>The complete genomes of actinobacterial strains from the NBC collection.</title>
        <authorList>
            <person name="Joergensen T.S."/>
            <person name="Alvarez Arevalo M."/>
            <person name="Sterndorff E.B."/>
            <person name="Faurdal D."/>
            <person name="Vuksanovic O."/>
            <person name="Mourched A.-S."/>
            <person name="Charusanti P."/>
            <person name="Shaw S."/>
            <person name="Blin K."/>
            <person name="Weber T."/>
        </authorList>
    </citation>
    <scope>NUCLEOTIDE SEQUENCE</scope>
    <source>
        <strain evidence="9">NBC_01482</strain>
    </source>
</reference>
<dbReference type="Pfam" id="PF00069">
    <property type="entry name" value="Pkinase"/>
    <property type="match status" value="1"/>
</dbReference>
<dbReference type="Gene3D" id="3.40.50.300">
    <property type="entry name" value="P-loop containing nucleotide triphosphate hydrolases"/>
    <property type="match status" value="1"/>
</dbReference>
<dbReference type="EC" id="2.7.11.1" evidence="6"/>
<dbReference type="InterPro" id="IPR017441">
    <property type="entry name" value="Protein_kinase_ATP_BS"/>
</dbReference>
<evidence type="ECO:0000313" key="9">
    <source>
        <dbReference type="EMBL" id="WUV43027.1"/>
    </source>
</evidence>
<comment type="catalytic activity">
    <reaction evidence="6">
        <text>L-seryl-[protein] + ATP = O-phospho-L-seryl-[protein] + ADP + H(+)</text>
        <dbReference type="Rhea" id="RHEA:17989"/>
        <dbReference type="Rhea" id="RHEA-COMP:9863"/>
        <dbReference type="Rhea" id="RHEA-COMP:11604"/>
        <dbReference type="ChEBI" id="CHEBI:15378"/>
        <dbReference type="ChEBI" id="CHEBI:29999"/>
        <dbReference type="ChEBI" id="CHEBI:30616"/>
        <dbReference type="ChEBI" id="CHEBI:83421"/>
        <dbReference type="ChEBI" id="CHEBI:456216"/>
        <dbReference type="EC" id="2.7.11.1"/>
    </reaction>
</comment>
<evidence type="ECO:0000313" key="10">
    <source>
        <dbReference type="Proteomes" id="UP001432062"/>
    </source>
</evidence>
<dbReference type="InterPro" id="IPR041664">
    <property type="entry name" value="AAA_16"/>
</dbReference>
<sequence>MSDGKAEGTQRDLTFGIAAELAAAGFADAQEIGRGAFGIVYRCTESALDRDVAVKVLGSTVDDDDRTRFLREQRALGKFSTHPNIVQVLTTDVTPTGRPFIVMPFHLRGSLDARIRADGPLPWQDVLAVGVKLAGALATAHACGVIHRDVNPANVLISDYGEPQLSDFGIARIGGAFETAAGLVAGTPAYTAPEVIRGEPPTVLSDIYGLGATLFAVLTGHAAFERQSGESMVAQFVRITSEPVPDLRAAGVPAMVCAILEAAMATDPADRPATARDVGERLRTVQFSCGLPVDTMAAPEPDGPVETVSVAGGPPIPPTTSTAASMLPPQSAPKTRFRPPTTLRRLVNRPRLLETLREGQSRRLVLIHGPAGFGKSSLAAQWAHALDVDGVRAAWLAIAEDDNNVVWFLSHLVEAIRQVRPALAIELTQILEEHSAAAAPQVMTALINEIDDNAEPVAVVIDDWHLVTSPATLAAMEFLLDNGGQYLRLIVTSRTRTGLPLGRMSVQDELVEIDETALRFDSGETTDFLVGAKRLHLSDADVDRLRESTEGWVAALQLASLSLRGKEDPGGYLDQITGQHYAIGEYLMENVVGELEPTMLDFVIRTAVTDTICGDLAEALTGVRSGQEQLEEVRRRDLFLRSIDDELRWFRYHALFADFLRRRLIRQHPGLLEQLHLIASTWFAGHEMLTEAVDHALAAGAAEQAKQLVQEHADTLIEDSRMATFLGLVKKLPAAITVADPQLQLSVAWANISLQRPAATRNALDRVDAALATAAPDDPGTADLRIQADVTRAAEYLVTDRFKDFPDAAEAWLGQPVRPFFASVAATTAEAAAYYRFDFAGARRWHAWAEPYRTRINGPAGVVYGTCIAGQATAEELDIAGAEALFRSALTLARSTGSQSHATRMASGLLGELLYQKGQYAEAAELLTSGPGVAAGAMEFLVATYGTGARLVAMRGDLDAARRRLDEGQMVAEHIALPRLTARIVNERVRLGLPITDADRQTLEHLPAYQRQPNHPLAITAELTHESAIRLLLAQQSPAAAERCVAAAEQILAEVRTQPRPRALLQAQLLYGGCLSVAGRTDQAIACLTPALSRCAELGLVRVAVDSAPALAPVVEALLAAPEAPDRPPRSFLRQILNEIDA</sequence>
<dbReference type="PANTHER" id="PTHR43289">
    <property type="entry name" value="MITOGEN-ACTIVATED PROTEIN KINASE KINASE KINASE 20-RELATED"/>
    <property type="match status" value="1"/>
</dbReference>
<dbReference type="PROSITE" id="PS00107">
    <property type="entry name" value="PROTEIN_KINASE_ATP"/>
    <property type="match status" value="1"/>
</dbReference>
<dbReference type="PANTHER" id="PTHR43289:SF6">
    <property type="entry name" value="SERINE_THREONINE-PROTEIN KINASE NEKL-3"/>
    <property type="match status" value="1"/>
</dbReference>
<evidence type="ECO:0000259" key="8">
    <source>
        <dbReference type="PROSITE" id="PS50011"/>
    </source>
</evidence>
<evidence type="ECO:0000256" key="5">
    <source>
        <dbReference type="ARBA" id="ARBA00022840"/>
    </source>
</evidence>
<evidence type="ECO:0000256" key="1">
    <source>
        <dbReference type="ARBA" id="ARBA00022527"/>
    </source>
</evidence>